<evidence type="ECO:0000259" key="2">
    <source>
        <dbReference type="PROSITE" id="PS51112"/>
    </source>
</evidence>
<feature type="region of interest" description="Disordered" evidence="1">
    <location>
        <begin position="1"/>
        <end position="26"/>
    </location>
</feature>
<dbReference type="AlphaFoldDB" id="A0A1E3KFA7"/>
<feature type="compositionally biased region" description="Polar residues" evidence="1">
    <location>
        <begin position="1"/>
        <end position="17"/>
    </location>
</feature>
<dbReference type="PROSITE" id="PS51112">
    <property type="entry name" value="AMMECR1"/>
    <property type="match status" value="1"/>
</dbReference>
<dbReference type="SUPFAM" id="SSF143447">
    <property type="entry name" value="AMMECR1-like"/>
    <property type="match status" value="1"/>
</dbReference>
<dbReference type="Pfam" id="PF01871">
    <property type="entry name" value="AMMECR1"/>
    <property type="match status" value="1"/>
</dbReference>
<dbReference type="Gene3D" id="3.30.1490.150">
    <property type="entry name" value="Hypothetical protein ph0010, domain 2"/>
    <property type="match status" value="1"/>
</dbReference>
<name>A0A1E3KFA7_9TREE</name>
<protein>
    <recommendedName>
        <fullName evidence="2">AMMECR1 domain-containing protein</fullName>
    </recommendedName>
</protein>
<sequence length="239" mass="26613">MSLQTPQTPSLSNSATATPLAEGDRAATPVEEPICNELHPLWAFDVLVSHFEGREPIKAPFDNYRDEYALFVSWHVVKPGRKPALRGCIGSFSPMPLTKGVKDYSLISALRDHRFSPVRASELPTLVSLLTPFTSISDPLDWVPGEHGIHLTFPHPTSPSKTYSATYLPQICPEQGWTKEETVLSAIHKSGYRGKVSVGDKVWQSLSVQVYGSVKVEVVWEEYVQWKEERGEAITVIKV</sequence>
<reference evidence="3 4" key="1">
    <citation type="submission" date="2016-06" db="EMBL/GenBank/DDBJ databases">
        <title>Evolution of pathogenesis and genome organization in the Tremellales.</title>
        <authorList>
            <person name="Cuomo C."/>
            <person name="Litvintseva A."/>
            <person name="Heitman J."/>
            <person name="Chen Y."/>
            <person name="Sun S."/>
            <person name="Springer D."/>
            <person name="Dromer F."/>
            <person name="Young S."/>
            <person name="Zeng Q."/>
            <person name="Chapman S."/>
            <person name="Gujja S."/>
            <person name="Saif S."/>
            <person name="Birren B."/>
        </authorList>
    </citation>
    <scope>NUCLEOTIDE SEQUENCE [LARGE SCALE GENOMIC DNA]</scope>
    <source>
        <strain evidence="3 4">CBS 6273</strain>
    </source>
</reference>
<comment type="caution">
    <text evidence="3">The sequence shown here is derived from an EMBL/GenBank/DDBJ whole genome shotgun (WGS) entry which is preliminary data.</text>
</comment>
<dbReference type="PANTHER" id="PTHR13016">
    <property type="entry name" value="AMMECR1 HOMOLOG"/>
    <property type="match status" value="1"/>
</dbReference>
<evidence type="ECO:0000256" key="1">
    <source>
        <dbReference type="SAM" id="MobiDB-lite"/>
    </source>
</evidence>
<dbReference type="OrthoDB" id="24630at2759"/>
<feature type="domain" description="AMMECR1" evidence="2">
    <location>
        <begin position="28"/>
        <end position="227"/>
    </location>
</feature>
<dbReference type="PANTHER" id="PTHR13016:SF0">
    <property type="entry name" value="AMME SYNDROME CANDIDATE GENE 1 PROTEIN"/>
    <property type="match status" value="1"/>
</dbReference>
<dbReference type="InterPro" id="IPR036071">
    <property type="entry name" value="AMMECR1_dom_sf"/>
</dbReference>
<dbReference type="NCBIfam" id="TIGR00296">
    <property type="entry name" value="TIGR00296 family protein"/>
    <property type="match status" value="1"/>
</dbReference>
<dbReference type="EMBL" id="MEKH01000002">
    <property type="protein sequence ID" value="ODO10982.1"/>
    <property type="molecule type" value="Genomic_DNA"/>
</dbReference>
<gene>
    <name evidence="3" type="ORF">I350_01582</name>
</gene>
<evidence type="ECO:0000313" key="4">
    <source>
        <dbReference type="Proteomes" id="UP000095149"/>
    </source>
</evidence>
<dbReference type="InterPro" id="IPR023473">
    <property type="entry name" value="AMMECR1"/>
</dbReference>
<dbReference type="InterPro" id="IPR027485">
    <property type="entry name" value="AMMECR1_N"/>
</dbReference>
<dbReference type="Gene3D" id="3.30.700.20">
    <property type="entry name" value="Hypothetical protein ph0010, domain 1"/>
    <property type="match status" value="1"/>
</dbReference>
<accession>A0A1E3KFA7</accession>
<evidence type="ECO:0000313" key="3">
    <source>
        <dbReference type="EMBL" id="ODO10982.1"/>
    </source>
</evidence>
<dbReference type="Proteomes" id="UP000095149">
    <property type="component" value="Unassembled WGS sequence"/>
</dbReference>
<dbReference type="InterPro" id="IPR002733">
    <property type="entry name" value="AMMECR1_domain"/>
</dbReference>
<proteinExistence type="predicted"/>
<organism evidence="3 4">
    <name type="scientific">Cryptococcus amylolentus CBS 6273</name>
    <dbReference type="NCBI Taxonomy" id="1296118"/>
    <lineage>
        <taxon>Eukaryota</taxon>
        <taxon>Fungi</taxon>
        <taxon>Dikarya</taxon>
        <taxon>Basidiomycota</taxon>
        <taxon>Agaricomycotina</taxon>
        <taxon>Tremellomycetes</taxon>
        <taxon>Tremellales</taxon>
        <taxon>Cryptococcaceae</taxon>
        <taxon>Cryptococcus</taxon>
    </lineage>
</organism>